<proteinExistence type="predicted"/>
<organism evidence="1 2">
    <name type="scientific">Streblomastix strix</name>
    <dbReference type="NCBI Taxonomy" id="222440"/>
    <lineage>
        <taxon>Eukaryota</taxon>
        <taxon>Metamonada</taxon>
        <taxon>Preaxostyla</taxon>
        <taxon>Oxymonadida</taxon>
        <taxon>Streblomastigidae</taxon>
        <taxon>Streblomastix</taxon>
    </lineage>
</organism>
<comment type="caution">
    <text evidence="1">The sequence shown here is derived from an EMBL/GenBank/DDBJ whole genome shotgun (WGS) entry which is preliminary data.</text>
</comment>
<evidence type="ECO:0000313" key="2">
    <source>
        <dbReference type="Proteomes" id="UP000324800"/>
    </source>
</evidence>
<evidence type="ECO:0000313" key="1">
    <source>
        <dbReference type="EMBL" id="KAA6375492.1"/>
    </source>
</evidence>
<reference evidence="1 2" key="1">
    <citation type="submission" date="2019-03" db="EMBL/GenBank/DDBJ databases">
        <title>Single cell metagenomics reveals metabolic interactions within the superorganism composed of flagellate Streblomastix strix and complex community of Bacteroidetes bacteria on its surface.</title>
        <authorList>
            <person name="Treitli S.C."/>
            <person name="Kolisko M."/>
            <person name="Husnik F."/>
            <person name="Keeling P."/>
            <person name="Hampl V."/>
        </authorList>
    </citation>
    <scope>NUCLEOTIDE SEQUENCE [LARGE SCALE GENOMIC DNA]</scope>
    <source>
        <strain evidence="1">ST1C</strain>
    </source>
</reference>
<sequence length="215" mass="24668">MMRKSKNEEEDDLDSIIQPRKRMRMGIDDLPFLKGWTQDAVIRENFNNITPHPTKEGIFRTRCVFYIKGPYRICVYSSCKEKGQLTSGTRSSHRYVHCCCSFEGEKCDFDKRTDHLGGTVNHSPCKGDNLKNQLIEASAQRLLSAIGVFTKIHNVETTVSSSSQMLDIIKESMKLQKAFIDEEPETLAPTLNPLKIKKVMINDAHFTCRQMLELY</sequence>
<name>A0A5J4UZB2_9EUKA</name>
<protein>
    <submittedName>
        <fullName evidence="1">Uncharacterized protein</fullName>
    </submittedName>
</protein>
<accession>A0A5J4UZB2</accession>
<dbReference type="Proteomes" id="UP000324800">
    <property type="component" value="Unassembled WGS sequence"/>
</dbReference>
<gene>
    <name evidence="1" type="ORF">EZS28_028980</name>
</gene>
<dbReference type="AlphaFoldDB" id="A0A5J4UZB2"/>
<dbReference type="EMBL" id="SNRW01011189">
    <property type="protein sequence ID" value="KAA6375492.1"/>
    <property type="molecule type" value="Genomic_DNA"/>
</dbReference>